<dbReference type="InterPro" id="IPR050114">
    <property type="entry name" value="UPF0173_UPF0282_UlaG_hydrolase"/>
</dbReference>
<dbReference type="Gene3D" id="3.60.15.10">
    <property type="entry name" value="Ribonuclease Z/Hydroxyacylglutathione hydrolase-like"/>
    <property type="match status" value="1"/>
</dbReference>
<dbReference type="RefSeq" id="WP_337704025.1">
    <property type="nucleotide sequence ID" value="NZ_JBBEGM010000006.1"/>
</dbReference>
<dbReference type="PANTHER" id="PTHR43546:SF3">
    <property type="entry name" value="UPF0173 METAL-DEPENDENT HYDROLASE MJ1163"/>
    <property type="match status" value="1"/>
</dbReference>
<dbReference type="PANTHER" id="PTHR43546">
    <property type="entry name" value="UPF0173 METAL-DEPENDENT HYDROLASE MJ1163-RELATED"/>
    <property type="match status" value="1"/>
</dbReference>
<sequence length="210" mass="22707">MELAHLGHACVVADTGSARLLFDPGAFSQGYETLEGLDAVLITHQHFDHLDVDELPALLERNPGAELIVDPGTAEQLRERDIAHTVREPGETFTVGGASIEVVGHDHAVIHPDIPRIRNNGYLVDGTVLHPGDAFTVPERTLDVLLLPTAAPWLKLSEAVDYLRAVAPRLAVPIHEAVLANPELHYGMFRNLAPQGTEVHVAPRGEGFAT</sequence>
<accession>A0ABU8M684</accession>
<dbReference type="InterPro" id="IPR036866">
    <property type="entry name" value="RibonucZ/Hydroxyglut_hydro"/>
</dbReference>
<dbReference type="SUPFAM" id="SSF56281">
    <property type="entry name" value="Metallo-hydrolase/oxidoreductase"/>
    <property type="match status" value="1"/>
</dbReference>
<evidence type="ECO:0000313" key="3">
    <source>
        <dbReference type="Proteomes" id="UP001369736"/>
    </source>
</evidence>
<dbReference type="Proteomes" id="UP001369736">
    <property type="component" value="Unassembled WGS sequence"/>
</dbReference>
<organism evidence="2 3">
    <name type="scientific">Actinomycetospora flava</name>
    <dbReference type="NCBI Taxonomy" id="3129232"/>
    <lineage>
        <taxon>Bacteria</taxon>
        <taxon>Bacillati</taxon>
        <taxon>Actinomycetota</taxon>
        <taxon>Actinomycetes</taxon>
        <taxon>Pseudonocardiales</taxon>
        <taxon>Pseudonocardiaceae</taxon>
        <taxon>Actinomycetospora</taxon>
    </lineage>
</organism>
<gene>
    <name evidence="2" type="ORF">WCD58_15855</name>
</gene>
<protein>
    <submittedName>
        <fullName evidence="2">MBL fold metallo-hydrolase</fullName>
    </submittedName>
</protein>
<evidence type="ECO:0000259" key="1">
    <source>
        <dbReference type="SMART" id="SM00849"/>
    </source>
</evidence>
<name>A0ABU8M684_9PSEU</name>
<feature type="domain" description="Metallo-beta-lactamase" evidence="1">
    <location>
        <begin position="7"/>
        <end position="175"/>
    </location>
</feature>
<reference evidence="2 3" key="1">
    <citation type="submission" date="2024-03" db="EMBL/GenBank/DDBJ databases">
        <title>Actinomycetospora sp. OC33-EN07, a novel actinomycete isolated from wild orchid (Aerides multiflora).</title>
        <authorList>
            <person name="Suriyachadkun C."/>
        </authorList>
    </citation>
    <scope>NUCLEOTIDE SEQUENCE [LARGE SCALE GENOMIC DNA]</scope>
    <source>
        <strain evidence="2 3">OC33-EN07</strain>
    </source>
</reference>
<dbReference type="Pfam" id="PF13483">
    <property type="entry name" value="Lactamase_B_3"/>
    <property type="match status" value="1"/>
</dbReference>
<proteinExistence type="predicted"/>
<comment type="caution">
    <text evidence="2">The sequence shown here is derived from an EMBL/GenBank/DDBJ whole genome shotgun (WGS) entry which is preliminary data.</text>
</comment>
<evidence type="ECO:0000313" key="2">
    <source>
        <dbReference type="EMBL" id="MEJ2862646.1"/>
    </source>
</evidence>
<dbReference type="SMART" id="SM00849">
    <property type="entry name" value="Lactamase_B"/>
    <property type="match status" value="1"/>
</dbReference>
<dbReference type="EMBL" id="JBBEGM010000006">
    <property type="protein sequence ID" value="MEJ2862646.1"/>
    <property type="molecule type" value="Genomic_DNA"/>
</dbReference>
<keyword evidence="3" id="KW-1185">Reference proteome</keyword>
<dbReference type="InterPro" id="IPR001279">
    <property type="entry name" value="Metallo-B-lactamas"/>
</dbReference>